<dbReference type="EMBL" id="JAFLCK010000006">
    <property type="protein sequence ID" value="MBN8659910.1"/>
    <property type="molecule type" value="Genomic_DNA"/>
</dbReference>
<protein>
    <submittedName>
        <fullName evidence="5">Shikimate dehydrogenase</fullName>
    </submittedName>
</protein>
<evidence type="ECO:0000313" key="5">
    <source>
        <dbReference type="EMBL" id="MBN8659910.1"/>
    </source>
</evidence>
<evidence type="ECO:0000259" key="3">
    <source>
        <dbReference type="Pfam" id="PF08501"/>
    </source>
</evidence>
<sequence length="310" mass="33513">MSTFYRLGLIGYPLGHSNSPAIHAAFLGQFNLPGQYKLYADADLQKLLAAATTGGATMEALDGLNVTIPHKVSCAPYMHQLSDAARLAGAVNTIVIDREEGLVLSGHNTDIAGIKHTLRVTGKISPLSEQDELTGPAVLLGCGGAARAALVALADYGFTSFVLLVRSFDSAYAMLRDLDKAGFDPRLLQRITVISTNESDRLMKEMQLLGQASVFINATPLGQRAGDSVLPDWFRPLLHGFVRETLVFDMVYAREGLTPITRLAYELGFCKVADGREMLVEQARQAFKLWTGLLPSFQIGLKALDEALSA</sequence>
<dbReference type="PANTHER" id="PTHR21089:SF1">
    <property type="entry name" value="BIFUNCTIONAL 3-DEHYDROQUINATE DEHYDRATASE_SHIKIMATE DEHYDROGENASE, CHLOROPLASTIC"/>
    <property type="match status" value="1"/>
</dbReference>
<evidence type="ECO:0000256" key="2">
    <source>
        <dbReference type="ARBA" id="ARBA00023141"/>
    </source>
</evidence>
<dbReference type="InterPro" id="IPR022893">
    <property type="entry name" value="Shikimate_DH_fam"/>
</dbReference>
<dbReference type="GO" id="GO:0009423">
    <property type="term" value="P:chorismate biosynthetic process"/>
    <property type="evidence" value="ECO:0007669"/>
    <property type="project" value="TreeGrafter"/>
</dbReference>
<evidence type="ECO:0000259" key="4">
    <source>
        <dbReference type="Pfam" id="PF18317"/>
    </source>
</evidence>
<evidence type="ECO:0000256" key="1">
    <source>
        <dbReference type="ARBA" id="ARBA00004871"/>
    </source>
</evidence>
<gene>
    <name evidence="5" type="ORF">J0M35_06075</name>
</gene>
<dbReference type="GO" id="GO:0009073">
    <property type="term" value="P:aromatic amino acid family biosynthetic process"/>
    <property type="evidence" value="ECO:0007669"/>
    <property type="project" value="UniProtKB-KW"/>
</dbReference>
<dbReference type="InterPro" id="IPR013708">
    <property type="entry name" value="Shikimate_DH-bd_N"/>
</dbReference>
<proteinExistence type="predicted"/>
<dbReference type="GO" id="GO:0050661">
    <property type="term" value="F:NADP binding"/>
    <property type="evidence" value="ECO:0007669"/>
    <property type="project" value="TreeGrafter"/>
</dbReference>
<dbReference type="InterPro" id="IPR046346">
    <property type="entry name" value="Aminoacid_DH-like_N_sf"/>
</dbReference>
<dbReference type="GO" id="GO:0019632">
    <property type="term" value="P:shikimate metabolic process"/>
    <property type="evidence" value="ECO:0007669"/>
    <property type="project" value="TreeGrafter"/>
</dbReference>
<dbReference type="Pfam" id="PF18317">
    <property type="entry name" value="SDH_C"/>
    <property type="match status" value="1"/>
</dbReference>
<dbReference type="GO" id="GO:0005829">
    <property type="term" value="C:cytosol"/>
    <property type="evidence" value="ECO:0007669"/>
    <property type="project" value="TreeGrafter"/>
</dbReference>
<dbReference type="InterPro" id="IPR036291">
    <property type="entry name" value="NAD(P)-bd_dom_sf"/>
</dbReference>
<accession>A0A8J7PHP5</accession>
<dbReference type="SUPFAM" id="SSF53223">
    <property type="entry name" value="Aminoacid dehydrogenase-like, N-terminal domain"/>
    <property type="match status" value="1"/>
</dbReference>
<dbReference type="InterPro" id="IPR041121">
    <property type="entry name" value="SDH_C"/>
</dbReference>
<comment type="pathway">
    <text evidence="1">Metabolic intermediate biosynthesis; chorismate biosynthesis; chorismate from D-erythrose 4-phosphate and phosphoenolpyruvate: step 4/7.</text>
</comment>
<comment type="caution">
    <text evidence="5">The sequence shown here is derived from an EMBL/GenBank/DDBJ whole genome shotgun (WGS) entry which is preliminary data.</text>
</comment>
<dbReference type="Pfam" id="PF08501">
    <property type="entry name" value="Shikimate_dh_N"/>
    <property type="match status" value="1"/>
</dbReference>
<organism evidence="5 6">
    <name type="scientific">Candidatus Obscuribacter phosphatis</name>
    <dbReference type="NCBI Taxonomy" id="1906157"/>
    <lineage>
        <taxon>Bacteria</taxon>
        <taxon>Bacillati</taxon>
        <taxon>Candidatus Melainabacteria</taxon>
        <taxon>Candidatus Obscuribacterales</taxon>
        <taxon>Candidatus Obscuribacteraceae</taxon>
        <taxon>Candidatus Obscuribacter</taxon>
    </lineage>
</organism>
<dbReference type="AlphaFoldDB" id="A0A8J7PHP5"/>
<feature type="domain" description="Shikimate dehydrogenase substrate binding N-terminal" evidence="3">
    <location>
        <begin position="9"/>
        <end position="94"/>
    </location>
</feature>
<dbReference type="SUPFAM" id="SSF51735">
    <property type="entry name" value="NAD(P)-binding Rossmann-fold domains"/>
    <property type="match status" value="1"/>
</dbReference>
<dbReference type="Proteomes" id="UP000664277">
    <property type="component" value="Unassembled WGS sequence"/>
</dbReference>
<dbReference type="GO" id="GO:0004764">
    <property type="term" value="F:shikimate 3-dehydrogenase (NADP+) activity"/>
    <property type="evidence" value="ECO:0007669"/>
    <property type="project" value="InterPro"/>
</dbReference>
<dbReference type="PANTHER" id="PTHR21089">
    <property type="entry name" value="SHIKIMATE DEHYDROGENASE"/>
    <property type="match status" value="1"/>
</dbReference>
<dbReference type="Gene3D" id="3.40.50.10860">
    <property type="entry name" value="Leucine Dehydrogenase, chain A, domain 1"/>
    <property type="match status" value="1"/>
</dbReference>
<name>A0A8J7PHP5_9BACT</name>
<keyword evidence="2" id="KW-0057">Aromatic amino acid biosynthesis</keyword>
<keyword evidence="2" id="KW-0028">Amino-acid biosynthesis</keyword>
<evidence type="ECO:0000313" key="6">
    <source>
        <dbReference type="Proteomes" id="UP000664277"/>
    </source>
</evidence>
<feature type="domain" description="SDH C-terminal" evidence="4">
    <location>
        <begin position="275"/>
        <end position="304"/>
    </location>
</feature>
<reference evidence="5" key="1">
    <citation type="submission" date="2021-02" db="EMBL/GenBank/DDBJ databases">
        <title>Genome-Resolved Metagenomics of a Microbial Community Performing Photosynthetic Biological Nutrient Removal.</title>
        <authorList>
            <person name="Mcdaniel E.A."/>
        </authorList>
    </citation>
    <scope>NUCLEOTIDE SEQUENCE</scope>
    <source>
        <strain evidence="5">UWPOB_OBS1</strain>
    </source>
</reference>
<dbReference type="Gene3D" id="3.40.50.720">
    <property type="entry name" value="NAD(P)-binding Rossmann-like Domain"/>
    <property type="match status" value="1"/>
</dbReference>